<comment type="subcellular location">
    <subcellularLocation>
        <location evidence="1 7">Cell outer membrane</location>
        <topology evidence="1 7">Multi-pass membrane protein</topology>
    </subcellularLocation>
</comment>
<organism evidence="8 9">
    <name type="scientific">Chitinophaga caseinilytica</name>
    <dbReference type="NCBI Taxonomy" id="2267521"/>
    <lineage>
        <taxon>Bacteria</taxon>
        <taxon>Pseudomonadati</taxon>
        <taxon>Bacteroidota</taxon>
        <taxon>Chitinophagia</taxon>
        <taxon>Chitinophagales</taxon>
        <taxon>Chitinophagaceae</taxon>
        <taxon>Chitinophaga</taxon>
    </lineage>
</organism>
<evidence type="ECO:0000256" key="2">
    <source>
        <dbReference type="ARBA" id="ARBA00022448"/>
    </source>
</evidence>
<sequence length="51" mass="5923">MQDLNAGAEYNVTKNFNLWFNVNNMFSSKYERWHGYPSYGLNVLGGVTVKF</sequence>
<evidence type="ECO:0000313" key="9">
    <source>
        <dbReference type="Proteomes" id="UP001449657"/>
    </source>
</evidence>
<proteinExistence type="inferred from homology"/>
<dbReference type="SUPFAM" id="SSF56935">
    <property type="entry name" value="Porins"/>
    <property type="match status" value="1"/>
</dbReference>
<keyword evidence="4 7" id="KW-0812">Transmembrane</keyword>
<dbReference type="InterPro" id="IPR036942">
    <property type="entry name" value="Beta-barrel_TonB_sf"/>
</dbReference>
<accession>A0ABZ2ZBL2</accession>
<keyword evidence="9" id="KW-1185">Reference proteome</keyword>
<name>A0ABZ2ZBL2_9BACT</name>
<reference evidence="8 9" key="1">
    <citation type="submission" date="2024-03" db="EMBL/GenBank/DDBJ databases">
        <title>Chitinophaga caseinilytica sp. nov., a casein hydrolysing bacterium isolated from forest soil.</title>
        <authorList>
            <person name="Lee D.S."/>
            <person name="Han D.M."/>
            <person name="Baek J.H."/>
            <person name="Choi D.G."/>
            <person name="Jeon J.H."/>
            <person name="Jeon C.O."/>
        </authorList>
    </citation>
    <scope>NUCLEOTIDE SEQUENCE [LARGE SCALE GENOMIC DNA]</scope>
    <source>
        <strain evidence="8 9">KACC 19118</strain>
    </source>
</reference>
<evidence type="ECO:0000256" key="6">
    <source>
        <dbReference type="ARBA" id="ARBA00023237"/>
    </source>
</evidence>
<dbReference type="Proteomes" id="UP001449657">
    <property type="component" value="Chromosome"/>
</dbReference>
<protein>
    <recommendedName>
        <fullName evidence="10">TonB-dependent receptor-like beta-barrel domain-containing protein</fullName>
    </recommendedName>
</protein>
<evidence type="ECO:0000256" key="1">
    <source>
        <dbReference type="ARBA" id="ARBA00004571"/>
    </source>
</evidence>
<evidence type="ECO:0000256" key="7">
    <source>
        <dbReference type="PROSITE-ProRule" id="PRU01360"/>
    </source>
</evidence>
<dbReference type="RefSeq" id="WP_341843524.1">
    <property type="nucleotide sequence ID" value="NZ_CP149792.1"/>
</dbReference>
<comment type="similarity">
    <text evidence="7">Belongs to the TonB-dependent receptor family.</text>
</comment>
<keyword evidence="6 7" id="KW-0998">Cell outer membrane</keyword>
<gene>
    <name evidence="8" type="ORF">WJU22_12290</name>
</gene>
<evidence type="ECO:0008006" key="10">
    <source>
        <dbReference type="Google" id="ProtNLM"/>
    </source>
</evidence>
<keyword evidence="3 7" id="KW-1134">Transmembrane beta strand</keyword>
<evidence type="ECO:0000256" key="3">
    <source>
        <dbReference type="ARBA" id="ARBA00022452"/>
    </source>
</evidence>
<dbReference type="Gene3D" id="2.40.170.20">
    <property type="entry name" value="TonB-dependent receptor, beta-barrel domain"/>
    <property type="match status" value="1"/>
</dbReference>
<evidence type="ECO:0000256" key="4">
    <source>
        <dbReference type="ARBA" id="ARBA00022692"/>
    </source>
</evidence>
<dbReference type="EMBL" id="CP150096">
    <property type="protein sequence ID" value="WZN48948.1"/>
    <property type="molecule type" value="Genomic_DNA"/>
</dbReference>
<evidence type="ECO:0000313" key="8">
    <source>
        <dbReference type="EMBL" id="WZN48948.1"/>
    </source>
</evidence>
<keyword evidence="2 7" id="KW-0813">Transport</keyword>
<dbReference type="PROSITE" id="PS52016">
    <property type="entry name" value="TONB_DEPENDENT_REC_3"/>
    <property type="match status" value="1"/>
</dbReference>
<evidence type="ECO:0000256" key="5">
    <source>
        <dbReference type="ARBA" id="ARBA00023136"/>
    </source>
</evidence>
<dbReference type="InterPro" id="IPR039426">
    <property type="entry name" value="TonB-dep_rcpt-like"/>
</dbReference>
<keyword evidence="5 7" id="KW-0472">Membrane</keyword>